<dbReference type="CDD" id="cd14978">
    <property type="entry name" value="7tmA_FMRFamide_R-like"/>
    <property type="match status" value="1"/>
</dbReference>
<keyword evidence="16" id="KW-1185">Reference proteome</keyword>
<accession>A0A914W7H0</accession>
<dbReference type="Pfam" id="PF00858">
    <property type="entry name" value="ASC"/>
    <property type="match status" value="1"/>
</dbReference>
<evidence type="ECO:0000256" key="7">
    <source>
        <dbReference type="ARBA" id="ARBA00023053"/>
    </source>
</evidence>
<keyword evidence="11 13" id="KW-0739">Sodium transport</keyword>
<name>A0A914W7H0_9BILA</name>
<protein>
    <submittedName>
        <fullName evidence="17">G-protein coupled receptors family 1 profile domain-containing protein</fullName>
    </submittedName>
</protein>
<feature type="transmembrane region" description="Helical" evidence="14">
    <location>
        <begin position="674"/>
        <end position="692"/>
    </location>
</feature>
<dbReference type="PRINTS" id="PR01078">
    <property type="entry name" value="AMINACHANNEL"/>
</dbReference>
<dbReference type="PANTHER" id="PTHR11690:SF248">
    <property type="entry name" value="PICKPOCKET 17, ISOFORM A"/>
    <property type="match status" value="1"/>
</dbReference>
<feature type="transmembrane region" description="Helical" evidence="14">
    <location>
        <begin position="626"/>
        <end position="648"/>
    </location>
</feature>
<organism evidence="16 17">
    <name type="scientific">Plectus sambesii</name>
    <dbReference type="NCBI Taxonomy" id="2011161"/>
    <lineage>
        <taxon>Eukaryota</taxon>
        <taxon>Metazoa</taxon>
        <taxon>Ecdysozoa</taxon>
        <taxon>Nematoda</taxon>
        <taxon>Chromadorea</taxon>
        <taxon>Plectida</taxon>
        <taxon>Plectina</taxon>
        <taxon>Plectoidea</taxon>
        <taxon>Plectidae</taxon>
        <taxon>Plectus</taxon>
    </lineage>
</organism>
<reference evidence="17" key="1">
    <citation type="submission" date="2022-11" db="UniProtKB">
        <authorList>
            <consortium name="WormBaseParasite"/>
        </authorList>
    </citation>
    <scope>IDENTIFICATION</scope>
</reference>
<dbReference type="InterPro" id="IPR001873">
    <property type="entry name" value="ENaC"/>
</dbReference>
<keyword evidence="7" id="KW-0915">Sodium</keyword>
<evidence type="ECO:0000313" key="17">
    <source>
        <dbReference type="WBParaSite" id="PSAMB.scaffold318size56924.g4589.t1"/>
    </source>
</evidence>
<dbReference type="Gene3D" id="1.20.1070.10">
    <property type="entry name" value="Rhodopsin 7-helix transmembrane proteins"/>
    <property type="match status" value="1"/>
</dbReference>
<evidence type="ECO:0000256" key="9">
    <source>
        <dbReference type="ARBA" id="ARBA00023136"/>
    </source>
</evidence>
<keyword evidence="6 14" id="KW-1133">Transmembrane helix</keyword>
<evidence type="ECO:0000256" key="8">
    <source>
        <dbReference type="ARBA" id="ARBA00023065"/>
    </source>
</evidence>
<dbReference type="Gene3D" id="2.60.470.10">
    <property type="entry name" value="Acid-sensing ion channels like domains"/>
    <property type="match status" value="1"/>
</dbReference>
<dbReference type="PANTHER" id="PTHR11690">
    <property type="entry name" value="AMILORIDE-SENSITIVE SODIUM CHANNEL-RELATED"/>
    <property type="match status" value="1"/>
</dbReference>
<evidence type="ECO:0000256" key="5">
    <source>
        <dbReference type="ARBA" id="ARBA00022692"/>
    </source>
</evidence>
<dbReference type="SUPFAM" id="SSF81321">
    <property type="entry name" value="Family A G protein-coupled receptor-like"/>
    <property type="match status" value="1"/>
</dbReference>
<evidence type="ECO:0000256" key="6">
    <source>
        <dbReference type="ARBA" id="ARBA00022989"/>
    </source>
</evidence>
<evidence type="ECO:0000256" key="14">
    <source>
        <dbReference type="SAM" id="Phobius"/>
    </source>
</evidence>
<keyword evidence="8 13" id="KW-0406">Ion transport</keyword>
<dbReference type="GO" id="GO:0005886">
    <property type="term" value="C:plasma membrane"/>
    <property type="evidence" value="ECO:0007669"/>
    <property type="project" value="TreeGrafter"/>
</dbReference>
<feature type="transmembrane region" description="Helical" evidence="14">
    <location>
        <begin position="712"/>
        <end position="733"/>
    </location>
</feature>
<dbReference type="AlphaFoldDB" id="A0A914W7H0"/>
<evidence type="ECO:0000313" key="16">
    <source>
        <dbReference type="Proteomes" id="UP000887566"/>
    </source>
</evidence>
<keyword evidence="9 14" id="KW-0472">Membrane</keyword>
<evidence type="ECO:0000256" key="4">
    <source>
        <dbReference type="ARBA" id="ARBA00022461"/>
    </source>
</evidence>
<evidence type="ECO:0000256" key="2">
    <source>
        <dbReference type="ARBA" id="ARBA00007193"/>
    </source>
</evidence>
<proteinExistence type="inferred from homology"/>
<dbReference type="PROSITE" id="PS01206">
    <property type="entry name" value="ASC"/>
    <property type="match status" value="1"/>
</dbReference>
<feature type="domain" description="G-protein coupled receptors family 1 profile" evidence="15">
    <location>
        <begin position="474"/>
        <end position="730"/>
    </location>
</feature>
<dbReference type="InterPro" id="IPR017452">
    <property type="entry name" value="GPCR_Rhodpsn_7TM"/>
</dbReference>
<dbReference type="GO" id="GO:0015280">
    <property type="term" value="F:ligand-gated sodium channel activity"/>
    <property type="evidence" value="ECO:0007669"/>
    <property type="project" value="TreeGrafter"/>
</dbReference>
<evidence type="ECO:0000259" key="15">
    <source>
        <dbReference type="PROSITE" id="PS50262"/>
    </source>
</evidence>
<dbReference type="InterPro" id="IPR020903">
    <property type="entry name" value="ENaC_CS"/>
</dbReference>
<dbReference type="GO" id="GO:0004930">
    <property type="term" value="F:G protein-coupled receptor activity"/>
    <property type="evidence" value="ECO:0007669"/>
    <property type="project" value="InterPro"/>
</dbReference>
<comment type="similarity">
    <text evidence="2 13">Belongs to the amiloride-sensitive sodium channel (TC 1.A.6) family.</text>
</comment>
<dbReference type="WBParaSite" id="PSAMB.scaffold318size56924.g4589.t1">
    <property type="protein sequence ID" value="PSAMB.scaffold318size56924.g4589.t1"/>
    <property type="gene ID" value="PSAMB.scaffold318size56924.g4589"/>
</dbReference>
<sequence length="797" mass="90051">MHYNAHFHRNENATRRLPIPVDIPTVPRRPVVQQSDFLFDLHQNSYLPSCWTNPVTEKSSVTTSRYSVIDKSGTTTPKSKSMPKSWSSVSEDEQVTVARILKKFSKLETFDKAPLGSSKRQQAKEKLTLALASLPEEERVLLSNDKLDFIELCSFDGRDCTIEKDFKLTIDPIYGNCYTFNADTSTNISSTKHGSAYGLIMQLNMHTGDFIRTSEATGFRVSIHGKSHHPFPDSNGYSAPVGFLTTFGIKKRLTHTFSTLRSNCTKKGKNQKYIYPEYDYQMEGCQRSCIQRALIEICSCADPRLPTPANTKRCATQNDAFLRECLKTTMFKMGDANLNPRILNGCEQECRLPCDQENFDVAISMAQWPASPANIDNCYDPNPDECFKHYKRYAALIEVYYQQLSYEEHTEKEAAGKCPFRLADLIADFGGLLGLWLGISLMSGLEVLVLLWDVSVATVNRPGKNEDFGSSLVGNVLAIAVLVRSKFRQFMGSTILTALSVTNLFFLLVTLPVYAYVTLASIFPSARGPAIQHFLLYSHPIASMFQYAGTWLIVVATIEKYIEICHPFTYERYCTRQIVTGVVIINILLAIAWNFIRFWEYDHDEATGKISVLLRKDDLYVVYRDILSVFVQAVIPFVVIVTLNILILKKMKELSYNGRQLTDNEAREHEHAKIVRYIGFTFVACYSYPFVLNVIEIFDSEFFTRSYATMLLNIYSLITLINALSVFFFFVVFSKVFREELGAVMKCACFARLNEKLSLSASTIKSPFGRPAADGQAAVVSFDPQEIARQSTGEAPV</sequence>
<keyword evidence="10" id="KW-0325">Glycoprotein</keyword>
<evidence type="ECO:0000256" key="11">
    <source>
        <dbReference type="ARBA" id="ARBA00023201"/>
    </source>
</evidence>
<dbReference type="InterPro" id="IPR000276">
    <property type="entry name" value="GPCR_Rhodpsn"/>
</dbReference>
<evidence type="ECO:0000256" key="3">
    <source>
        <dbReference type="ARBA" id="ARBA00022448"/>
    </source>
</evidence>
<dbReference type="Proteomes" id="UP000887566">
    <property type="component" value="Unplaced"/>
</dbReference>
<evidence type="ECO:0000256" key="1">
    <source>
        <dbReference type="ARBA" id="ARBA00004141"/>
    </source>
</evidence>
<keyword evidence="4 13" id="KW-0894">Sodium channel</keyword>
<evidence type="ECO:0000256" key="10">
    <source>
        <dbReference type="ARBA" id="ARBA00023180"/>
    </source>
</evidence>
<keyword evidence="12 13" id="KW-0407">Ion channel</keyword>
<dbReference type="Pfam" id="PF00001">
    <property type="entry name" value="7tm_1"/>
    <property type="match status" value="1"/>
</dbReference>
<feature type="transmembrane region" description="Helical" evidence="14">
    <location>
        <begin position="578"/>
        <end position="596"/>
    </location>
</feature>
<evidence type="ECO:0000256" key="12">
    <source>
        <dbReference type="ARBA" id="ARBA00023303"/>
    </source>
</evidence>
<comment type="subcellular location">
    <subcellularLocation>
        <location evidence="1">Membrane</location>
        <topology evidence="1">Multi-pass membrane protein</topology>
    </subcellularLocation>
</comment>
<feature type="transmembrane region" description="Helical" evidence="14">
    <location>
        <begin position="537"/>
        <end position="558"/>
    </location>
</feature>
<keyword evidence="3 13" id="KW-0813">Transport</keyword>
<feature type="transmembrane region" description="Helical" evidence="14">
    <location>
        <begin position="429"/>
        <end position="452"/>
    </location>
</feature>
<feature type="transmembrane region" description="Helical" evidence="14">
    <location>
        <begin position="495"/>
        <end position="517"/>
    </location>
</feature>
<evidence type="ECO:0000256" key="13">
    <source>
        <dbReference type="RuleBase" id="RU000679"/>
    </source>
</evidence>
<dbReference type="PROSITE" id="PS50262">
    <property type="entry name" value="G_PROTEIN_RECEP_F1_2"/>
    <property type="match status" value="1"/>
</dbReference>
<dbReference type="Gene3D" id="1.10.287.770">
    <property type="entry name" value="YojJ-like"/>
    <property type="match status" value="1"/>
</dbReference>
<keyword evidence="5 13" id="KW-0812">Transmembrane</keyword>